<dbReference type="NCBIfam" id="TIGR02532">
    <property type="entry name" value="IV_pilin_GFxxxE"/>
    <property type="match status" value="1"/>
</dbReference>
<dbReference type="PROSITE" id="PS00409">
    <property type="entry name" value="PROKAR_NTER_METHYL"/>
    <property type="match status" value="1"/>
</dbReference>
<dbReference type="InterPro" id="IPR012902">
    <property type="entry name" value="N_methyl_site"/>
</dbReference>
<dbReference type="RefSeq" id="WP_183442962.1">
    <property type="nucleotide sequence ID" value="NZ_JACHXD010000014.1"/>
</dbReference>
<comment type="caution">
    <text evidence="2">The sequence shown here is derived from an EMBL/GenBank/DDBJ whole genome shotgun (WGS) entry which is preliminary data.</text>
</comment>
<dbReference type="Pfam" id="PF07963">
    <property type="entry name" value="N_methyl"/>
    <property type="match status" value="1"/>
</dbReference>
<keyword evidence="1" id="KW-0472">Membrane</keyword>
<keyword evidence="1" id="KW-0812">Transmembrane</keyword>
<evidence type="ECO:0000313" key="2">
    <source>
        <dbReference type="EMBL" id="MBB3121238.1"/>
    </source>
</evidence>
<protein>
    <submittedName>
        <fullName evidence="2">MSHA biogenesis protein MshO</fullName>
    </submittedName>
</protein>
<name>A0A7W5FWG1_9BURK</name>
<dbReference type="AlphaFoldDB" id="A0A7W5FWG1"/>
<reference evidence="2 3" key="1">
    <citation type="submission" date="2020-08" db="EMBL/GenBank/DDBJ databases">
        <title>Genomic Encyclopedia of Type Strains, Phase III (KMG-III): the genomes of soil and plant-associated and newly described type strains.</title>
        <authorList>
            <person name="Whitman W."/>
        </authorList>
    </citation>
    <scope>NUCLEOTIDE SEQUENCE [LARGE SCALE GENOMIC DNA]</scope>
    <source>
        <strain evidence="2 3">CECT 8897</strain>
    </source>
</reference>
<dbReference type="EMBL" id="JACHXD010000014">
    <property type="protein sequence ID" value="MBB3121238.1"/>
    <property type="molecule type" value="Genomic_DNA"/>
</dbReference>
<organism evidence="2 3">
    <name type="scientific">Pseudoduganella violacea</name>
    <dbReference type="NCBI Taxonomy" id="1715466"/>
    <lineage>
        <taxon>Bacteria</taxon>
        <taxon>Pseudomonadati</taxon>
        <taxon>Pseudomonadota</taxon>
        <taxon>Betaproteobacteria</taxon>
        <taxon>Burkholderiales</taxon>
        <taxon>Oxalobacteraceae</taxon>
        <taxon>Telluria group</taxon>
        <taxon>Pseudoduganella</taxon>
    </lineage>
</organism>
<keyword evidence="1" id="KW-1133">Transmembrane helix</keyword>
<evidence type="ECO:0000313" key="3">
    <source>
        <dbReference type="Proteomes" id="UP000541535"/>
    </source>
</evidence>
<proteinExistence type="predicted"/>
<feature type="transmembrane region" description="Helical" evidence="1">
    <location>
        <begin position="6"/>
        <end position="31"/>
    </location>
</feature>
<keyword evidence="3" id="KW-1185">Reference proteome</keyword>
<gene>
    <name evidence="2" type="ORF">FHS03_004314</name>
</gene>
<accession>A0A7W5FWG1</accession>
<dbReference type="Proteomes" id="UP000541535">
    <property type="component" value="Unassembled WGS sequence"/>
</dbReference>
<sequence length="296" mass="30519">MKIKSAGFTLVELITVMVIVAVLAAGLVAFLRPAIGNYMAVGRRASLSDQADSAMRLMMRDIRLAVPNSIRQAAPTCFELVPGSGGGRFRTAVDSANAGSLPLEASAPAAAFDVFMPQAPVPPAAGDWIVIGNQTADDIYNTPSPTRTGILVVAPPPVAALPAGTHRITVNALRVNIQPGYDGSRFMIVPAAIGPVMYSCTAGLLNGRGTGALLRYSGYGFNAGMPNGCNAPPLAINNALTAQPSLVANNVSACTMTYDPNPGATQGSGYMSIQLTLTDDNESVTLTYGAHASNVP</sequence>
<dbReference type="InterPro" id="IPR045584">
    <property type="entry name" value="Pilin-like"/>
</dbReference>
<evidence type="ECO:0000256" key="1">
    <source>
        <dbReference type="SAM" id="Phobius"/>
    </source>
</evidence>
<dbReference type="Gene3D" id="3.30.700.10">
    <property type="entry name" value="Glycoprotein, Type 4 Pilin"/>
    <property type="match status" value="1"/>
</dbReference>
<dbReference type="SUPFAM" id="SSF54523">
    <property type="entry name" value="Pili subunits"/>
    <property type="match status" value="1"/>
</dbReference>